<dbReference type="GO" id="GO:0016192">
    <property type="term" value="P:vesicle-mediated transport"/>
    <property type="evidence" value="ECO:0007669"/>
    <property type="project" value="InterPro"/>
</dbReference>
<evidence type="ECO:0000259" key="3">
    <source>
        <dbReference type="PROSITE" id="PS50192"/>
    </source>
</evidence>
<feature type="compositionally biased region" description="Polar residues" evidence="1">
    <location>
        <begin position="8"/>
        <end position="18"/>
    </location>
</feature>
<dbReference type="SUPFAM" id="SSF47661">
    <property type="entry name" value="t-snare proteins"/>
    <property type="match status" value="1"/>
</dbReference>
<evidence type="ECO:0000313" key="5">
    <source>
        <dbReference type="Proteomes" id="UP001211907"/>
    </source>
</evidence>
<feature type="transmembrane region" description="Helical" evidence="2">
    <location>
        <begin position="409"/>
        <end position="433"/>
    </location>
</feature>
<dbReference type="AlphaFoldDB" id="A0AAD5XKM2"/>
<feature type="domain" description="T-SNARE coiled-coil homology" evidence="3">
    <location>
        <begin position="335"/>
        <end position="397"/>
    </location>
</feature>
<keyword evidence="2" id="KW-0812">Transmembrane</keyword>
<keyword evidence="2" id="KW-1133">Transmembrane helix</keyword>
<dbReference type="EMBL" id="JADGJH010000033">
    <property type="protein sequence ID" value="KAJ3141413.1"/>
    <property type="molecule type" value="Genomic_DNA"/>
</dbReference>
<feature type="region of interest" description="Disordered" evidence="1">
    <location>
        <begin position="60"/>
        <end position="85"/>
    </location>
</feature>
<organism evidence="4 5">
    <name type="scientific">Physocladia obscura</name>
    <dbReference type="NCBI Taxonomy" id="109957"/>
    <lineage>
        <taxon>Eukaryota</taxon>
        <taxon>Fungi</taxon>
        <taxon>Fungi incertae sedis</taxon>
        <taxon>Chytridiomycota</taxon>
        <taxon>Chytridiomycota incertae sedis</taxon>
        <taxon>Chytridiomycetes</taxon>
        <taxon>Chytridiales</taxon>
        <taxon>Chytriomycetaceae</taxon>
        <taxon>Physocladia</taxon>
    </lineage>
</organism>
<dbReference type="InterPro" id="IPR000727">
    <property type="entry name" value="T_SNARE_dom"/>
</dbReference>
<feature type="compositionally biased region" description="Low complexity" evidence="1">
    <location>
        <begin position="68"/>
        <end position="79"/>
    </location>
</feature>
<evidence type="ECO:0000313" key="4">
    <source>
        <dbReference type="EMBL" id="KAJ3141413.1"/>
    </source>
</evidence>
<dbReference type="GO" id="GO:0016020">
    <property type="term" value="C:membrane"/>
    <property type="evidence" value="ECO:0007669"/>
    <property type="project" value="InterPro"/>
</dbReference>
<protein>
    <recommendedName>
        <fullName evidence="3">t-SNARE coiled-coil homology domain-containing protein</fullName>
    </recommendedName>
</protein>
<feature type="transmembrane region" description="Helical" evidence="2">
    <location>
        <begin position="744"/>
        <end position="764"/>
    </location>
</feature>
<evidence type="ECO:0000256" key="1">
    <source>
        <dbReference type="SAM" id="MobiDB-lite"/>
    </source>
</evidence>
<evidence type="ECO:0000256" key="2">
    <source>
        <dbReference type="SAM" id="Phobius"/>
    </source>
</evidence>
<gene>
    <name evidence="4" type="ORF">HK100_007043</name>
</gene>
<dbReference type="PROSITE" id="PS50192">
    <property type="entry name" value="T_SNARE"/>
    <property type="match status" value="1"/>
</dbReference>
<dbReference type="InterPro" id="IPR010989">
    <property type="entry name" value="SNARE"/>
</dbReference>
<sequence length="1015" mass="114157">MRDRINELQESSAPQSRDQFPPDCKFESFSSNEIIFLENSQEQHQERQDQKSIKNKIGHRNKELECGQQKQTQTPSTSKRNGTEKNNKFSAILLLEDSNERTVVKNVALAAETTIPTFPSQELQLSPQFSVKSTARQNQTITASATLSTDAVLTRVDEIRESLYAIRIQTSRLKNSIAEFADSPHQFRNTKGCGGSSKHDCDTKTHGMWNIAKNETLYDDNDDTTAQIAQAVIAEKIAVLRSALRDVNARVIGLGDGLGSWSATSGVAILVQFHRRKLARDFGDCAAVFKEIVEMQQRGQLRTFENNDAGESNAGWIIVGVDGRLESMVKARTELELEIERERELKNMENGMSELVDMFSEMRHIVELQDGQFDMIVTSLEHTDASIDNALQQVGKTVEKRRSSRITCWWWTGAAIIFHQRIGIIAAGIVLGLLGLRDVWQICVVMLGGPVTRYQLYLRWRLKTFHVETATTAELFEPWGVVLCLAVWGVVQSSRRRGLVRYVVAGAAAFLLLRWVIKDILAIHDAAVTFNHHIDAAHSLAYAQHHAEAIVPAQLAKNILKRVEDARKVANAENSTDHDWLHAMRGVNYPIVFMPPDYFFAFPWSFVFLFLAGLAASALRHRYSLHWSPNGRIRFVKRYPDPEETESNDTWDTLVDNPDLDPAALSLAEQFDAKLEATRLLQEYTMSSETATANTEAISIAMEVPKAEKPIALFPIKDPNESQIAIGDQLREKRDFQRKMTRRLFIAVFFLCALLDILSIQAVYSLKSRIQSGSTNNPNLILVVDLGFIPDNYTASETLPQIESDNQIVDPATNLTKAKGAIDSSISFQGTKHGATPRHFPQRPPPTTRPWVPEYPLPISSFLLIVVLIKLALPPLFAPRVRLRLYKDKLVAIPLTYPVQYRTIHFADVVAIEIKGEETPSGTLFLRHRKYVKLDGGVNRARKFKSVRGYLYSGLGDLGRSAPEDNYLVMLRTRESADEWGVQVQGMSVERLRDVLDAVISEYYGLPPSVAGIKF</sequence>
<feature type="transmembrane region" description="Helical" evidence="2">
    <location>
        <begin position="598"/>
        <end position="619"/>
    </location>
</feature>
<comment type="caution">
    <text evidence="4">The sequence shown here is derived from an EMBL/GenBank/DDBJ whole genome shotgun (WGS) entry which is preliminary data.</text>
</comment>
<dbReference type="Proteomes" id="UP001211907">
    <property type="component" value="Unassembled WGS sequence"/>
</dbReference>
<dbReference type="Gene3D" id="1.20.5.110">
    <property type="match status" value="1"/>
</dbReference>
<name>A0AAD5XKM2_9FUNG</name>
<proteinExistence type="predicted"/>
<accession>A0AAD5XKM2</accession>
<dbReference type="SMART" id="SM00397">
    <property type="entry name" value="t_SNARE"/>
    <property type="match status" value="1"/>
</dbReference>
<keyword evidence="2" id="KW-0472">Membrane</keyword>
<keyword evidence="5" id="KW-1185">Reference proteome</keyword>
<feature type="region of interest" description="Disordered" evidence="1">
    <location>
        <begin position="1"/>
        <end position="24"/>
    </location>
</feature>
<feature type="transmembrane region" description="Helical" evidence="2">
    <location>
        <begin position="855"/>
        <end position="877"/>
    </location>
</feature>
<reference evidence="4" key="1">
    <citation type="submission" date="2020-05" db="EMBL/GenBank/DDBJ databases">
        <title>Phylogenomic resolution of chytrid fungi.</title>
        <authorList>
            <person name="Stajich J.E."/>
            <person name="Amses K."/>
            <person name="Simmons R."/>
            <person name="Seto K."/>
            <person name="Myers J."/>
            <person name="Bonds A."/>
            <person name="Quandt C.A."/>
            <person name="Barry K."/>
            <person name="Liu P."/>
            <person name="Grigoriev I."/>
            <person name="Longcore J.E."/>
            <person name="James T.Y."/>
        </authorList>
    </citation>
    <scope>NUCLEOTIDE SEQUENCE</scope>
    <source>
        <strain evidence="4">JEL0513</strain>
    </source>
</reference>
<feature type="transmembrane region" description="Helical" evidence="2">
    <location>
        <begin position="499"/>
        <end position="517"/>
    </location>
</feature>